<keyword evidence="3" id="KW-0862">Zinc</keyword>
<accession>A0A8H5C6Y8</accession>
<dbReference type="GO" id="GO:0008270">
    <property type="term" value="F:zinc ion binding"/>
    <property type="evidence" value="ECO:0007669"/>
    <property type="project" value="UniProtKB-KW"/>
</dbReference>
<evidence type="ECO:0000259" key="5">
    <source>
        <dbReference type="PROSITE" id="PS50865"/>
    </source>
</evidence>
<dbReference type="SUPFAM" id="SSF144232">
    <property type="entry name" value="HIT/MYND zinc finger-like"/>
    <property type="match status" value="1"/>
</dbReference>
<gene>
    <name evidence="6" type="ORF">D9611_009721</name>
</gene>
<evidence type="ECO:0000256" key="4">
    <source>
        <dbReference type="PROSITE-ProRule" id="PRU00134"/>
    </source>
</evidence>
<keyword evidence="7" id="KW-1185">Reference proteome</keyword>
<name>A0A8H5C6Y8_9AGAR</name>
<feature type="domain" description="MYND-type" evidence="5">
    <location>
        <begin position="267"/>
        <end position="320"/>
    </location>
</feature>
<evidence type="ECO:0000256" key="1">
    <source>
        <dbReference type="ARBA" id="ARBA00022723"/>
    </source>
</evidence>
<evidence type="ECO:0000313" key="6">
    <source>
        <dbReference type="EMBL" id="KAF5335731.1"/>
    </source>
</evidence>
<dbReference type="PROSITE" id="PS50865">
    <property type="entry name" value="ZF_MYND_2"/>
    <property type="match status" value="1"/>
</dbReference>
<dbReference type="OrthoDB" id="3044960at2759"/>
<dbReference type="EMBL" id="JAACJK010000060">
    <property type="protein sequence ID" value="KAF5335731.1"/>
    <property type="molecule type" value="Genomic_DNA"/>
</dbReference>
<sequence>MLWKFVSISTISNDHGPSSLRLKTAFAVLQCRNNQASVDVAQVRLMGVYLEQPGTSSTIAEVLQDRDLLQDLTIDSVARQLVQIPLRITEGLTLNAAGEEILITFGLLKALTRNAGAWASIRRFRAVSLLFKALSHLLASNDVGDGTVVLATSRLAHETLQWLKARSPAISKMLAQAVEGGVLSIISTTFGSSAGLPGTVGYDFAFNDLALVALHTCYPALLKPLKHALSPPSISRDNSGERVRGLWKIVEASLARSLEHYERGTAATTCDNLTHKEATRHSNDSGTQAIAHKTCSNCHTVVYCSKLCQEADWSLHRDECETAKNVYMERKAFGGWLSLRTRMFLRAALERMVNTEQWGSSLTLSLPFLLETVNSAARISDPYQARSPLTLFHDITPAVMEG</sequence>
<dbReference type="Proteomes" id="UP000541558">
    <property type="component" value="Unassembled WGS sequence"/>
</dbReference>
<keyword evidence="1" id="KW-0479">Metal-binding</keyword>
<organism evidence="6 7">
    <name type="scientific">Ephemerocybe angulata</name>
    <dbReference type="NCBI Taxonomy" id="980116"/>
    <lineage>
        <taxon>Eukaryota</taxon>
        <taxon>Fungi</taxon>
        <taxon>Dikarya</taxon>
        <taxon>Basidiomycota</taxon>
        <taxon>Agaricomycotina</taxon>
        <taxon>Agaricomycetes</taxon>
        <taxon>Agaricomycetidae</taxon>
        <taxon>Agaricales</taxon>
        <taxon>Agaricineae</taxon>
        <taxon>Psathyrellaceae</taxon>
        <taxon>Ephemerocybe</taxon>
    </lineage>
</organism>
<reference evidence="6 7" key="1">
    <citation type="journal article" date="2020" name="ISME J.">
        <title>Uncovering the hidden diversity of litter-decomposition mechanisms in mushroom-forming fungi.</title>
        <authorList>
            <person name="Floudas D."/>
            <person name="Bentzer J."/>
            <person name="Ahren D."/>
            <person name="Johansson T."/>
            <person name="Persson P."/>
            <person name="Tunlid A."/>
        </authorList>
    </citation>
    <scope>NUCLEOTIDE SEQUENCE [LARGE SCALE GENOMIC DNA]</scope>
    <source>
        <strain evidence="6 7">CBS 175.51</strain>
    </source>
</reference>
<dbReference type="Pfam" id="PF01753">
    <property type="entry name" value="zf-MYND"/>
    <property type="match status" value="1"/>
</dbReference>
<dbReference type="AlphaFoldDB" id="A0A8H5C6Y8"/>
<comment type="caution">
    <text evidence="6">The sequence shown here is derived from an EMBL/GenBank/DDBJ whole genome shotgun (WGS) entry which is preliminary data.</text>
</comment>
<evidence type="ECO:0000313" key="7">
    <source>
        <dbReference type="Proteomes" id="UP000541558"/>
    </source>
</evidence>
<evidence type="ECO:0000256" key="3">
    <source>
        <dbReference type="ARBA" id="ARBA00022833"/>
    </source>
</evidence>
<dbReference type="InterPro" id="IPR002893">
    <property type="entry name" value="Znf_MYND"/>
</dbReference>
<protein>
    <recommendedName>
        <fullName evidence="5">MYND-type domain-containing protein</fullName>
    </recommendedName>
</protein>
<dbReference type="Gene3D" id="6.10.140.2220">
    <property type="match status" value="1"/>
</dbReference>
<evidence type="ECO:0000256" key="2">
    <source>
        <dbReference type="ARBA" id="ARBA00022771"/>
    </source>
</evidence>
<proteinExistence type="predicted"/>
<keyword evidence="2 4" id="KW-0863">Zinc-finger</keyword>